<dbReference type="AlphaFoldDB" id="A0A1H1MNG4"/>
<accession>A0A1H1MNG4</accession>
<evidence type="ECO:0000313" key="2">
    <source>
        <dbReference type="EMBL" id="SDR87925.1"/>
    </source>
</evidence>
<dbReference type="Pfam" id="PF04389">
    <property type="entry name" value="Peptidase_M28"/>
    <property type="match status" value="1"/>
</dbReference>
<dbReference type="GO" id="GO:0006508">
    <property type="term" value="P:proteolysis"/>
    <property type="evidence" value="ECO:0007669"/>
    <property type="project" value="InterPro"/>
</dbReference>
<dbReference type="InterPro" id="IPR007484">
    <property type="entry name" value="Peptidase_M28"/>
</dbReference>
<dbReference type="PROSITE" id="PS51257">
    <property type="entry name" value="PROKAR_LIPOPROTEIN"/>
    <property type="match status" value="1"/>
</dbReference>
<dbReference type="CDD" id="cd05660">
    <property type="entry name" value="M28_like_PA"/>
    <property type="match status" value="1"/>
</dbReference>
<dbReference type="GO" id="GO:0008235">
    <property type="term" value="F:metalloexopeptidase activity"/>
    <property type="evidence" value="ECO:0007669"/>
    <property type="project" value="InterPro"/>
</dbReference>
<protein>
    <submittedName>
        <fullName evidence="2">Peptidase family M28</fullName>
    </submittedName>
</protein>
<sequence>MKVFFTSVLLFVGSCATIRHSEKVNNLKNSITFADETVVKAYLNSIQSEELKTHVFEISSDKYKGRMTGEEGHNLVCDYIRNQYMSYNINAPQSHSNYYQTVPKNNFPDELNDSQNVIAYIEGAEFPNEFVYITAHSDHEGVKDGQIYNGADDNGSGTAAVLEIAEAFSQAVKEGNRPKRSIVFLHVTAEEIGLYGSKFYTNHPIFPLDNAVATLNIDMIGRVDDRHKDNEDYIYVIGSDRISTELHYITEQANTTFTNLQLDYKYNDENDANQYYYRSDHYNFALNDVPVIFFFNGEHQDYTKPTDTADKINYPLLAKRTKLIFSTAWYLANSKTRLKKKII</sequence>
<feature type="domain" description="Peptidase M28" evidence="1">
    <location>
        <begin position="116"/>
        <end position="325"/>
    </location>
</feature>
<dbReference type="RefSeq" id="WP_092443684.1">
    <property type="nucleotide sequence ID" value="NZ_LT629774.1"/>
</dbReference>
<evidence type="ECO:0000313" key="3">
    <source>
        <dbReference type="Proteomes" id="UP000198963"/>
    </source>
</evidence>
<dbReference type="SUPFAM" id="SSF53187">
    <property type="entry name" value="Zn-dependent exopeptidases"/>
    <property type="match status" value="1"/>
</dbReference>
<keyword evidence="3" id="KW-1185">Reference proteome</keyword>
<dbReference type="Gene3D" id="3.40.630.10">
    <property type="entry name" value="Zn peptidases"/>
    <property type="match status" value="1"/>
</dbReference>
<gene>
    <name evidence="2" type="ORF">SAMN04489797_0366</name>
</gene>
<proteinExistence type="predicted"/>
<dbReference type="Proteomes" id="UP000198963">
    <property type="component" value="Chromosome I"/>
</dbReference>
<reference evidence="2 3" key="1">
    <citation type="submission" date="2016-10" db="EMBL/GenBank/DDBJ databases">
        <authorList>
            <person name="Varghese N."/>
            <person name="Submissions S."/>
        </authorList>
    </citation>
    <scope>NUCLEOTIDE SEQUENCE [LARGE SCALE GENOMIC DNA]</scope>
    <source>
        <strain evidence="2 3">RHA_55</strain>
    </source>
</reference>
<organism evidence="2 3">
    <name type="scientific">Winogradskyella sediminis</name>
    <dbReference type="NCBI Taxonomy" id="1382466"/>
    <lineage>
        <taxon>Bacteria</taxon>
        <taxon>Pseudomonadati</taxon>
        <taxon>Bacteroidota</taxon>
        <taxon>Flavobacteriia</taxon>
        <taxon>Flavobacteriales</taxon>
        <taxon>Flavobacteriaceae</taxon>
        <taxon>Winogradskyella</taxon>
    </lineage>
</organism>
<evidence type="ECO:0000259" key="1">
    <source>
        <dbReference type="Pfam" id="PF04389"/>
    </source>
</evidence>
<name>A0A1H1MNG4_9FLAO</name>
<dbReference type="InterPro" id="IPR045175">
    <property type="entry name" value="M28_fam"/>
</dbReference>
<dbReference type="PANTHER" id="PTHR12147:SF26">
    <property type="entry name" value="PEPTIDASE M28 DOMAIN-CONTAINING PROTEIN"/>
    <property type="match status" value="1"/>
</dbReference>
<dbReference type="PANTHER" id="PTHR12147">
    <property type="entry name" value="METALLOPEPTIDASE M28 FAMILY MEMBER"/>
    <property type="match status" value="1"/>
</dbReference>
<dbReference type="EMBL" id="LT629774">
    <property type="protein sequence ID" value="SDR87925.1"/>
    <property type="molecule type" value="Genomic_DNA"/>
</dbReference>
<dbReference type="STRING" id="1249933.SAMN04489797_0366"/>